<feature type="domain" description="Helitron helicase-like" evidence="4">
    <location>
        <begin position="405"/>
        <end position="620"/>
    </location>
</feature>
<feature type="domain" description="DUF6570" evidence="5">
    <location>
        <begin position="144"/>
        <end position="276"/>
    </location>
</feature>
<dbReference type="Gene3D" id="3.40.50.300">
    <property type="entry name" value="P-loop containing nucleotide triphosphate hydrolases"/>
    <property type="match status" value="1"/>
</dbReference>
<dbReference type="Proteomes" id="UP000290288">
    <property type="component" value="Unassembled WGS sequence"/>
</dbReference>
<keyword evidence="1" id="KW-0233">DNA recombination</keyword>
<dbReference type="Pfam" id="PF05970">
    <property type="entry name" value="PIF1"/>
    <property type="match status" value="1"/>
</dbReference>
<comment type="catalytic activity">
    <reaction evidence="1">
        <text>ATP + H2O = ADP + phosphate + H(+)</text>
        <dbReference type="Rhea" id="RHEA:13065"/>
        <dbReference type="ChEBI" id="CHEBI:15377"/>
        <dbReference type="ChEBI" id="CHEBI:15378"/>
        <dbReference type="ChEBI" id="CHEBI:30616"/>
        <dbReference type="ChEBI" id="CHEBI:43474"/>
        <dbReference type="ChEBI" id="CHEBI:456216"/>
        <dbReference type="EC" id="5.6.2.3"/>
    </reaction>
</comment>
<proteinExistence type="inferred from homology"/>
<dbReference type="InterPro" id="IPR027417">
    <property type="entry name" value="P-loop_NTPase"/>
</dbReference>
<feature type="compositionally biased region" description="Low complexity" evidence="2">
    <location>
        <begin position="1699"/>
        <end position="1712"/>
    </location>
</feature>
<dbReference type="EC" id="5.6.2.3" evidence="1"/>
<evidence type="ECO:0000313" key="7">
    <source>
        <dbReference type="Proteomes" id="UP000290288"/>
    </source>
</evidence>
<feature type="region of interest" description="Disordered" evidence="2">
    <location>
        <begin position="1695"/>
        <end position="1741"/>
    </location>
</feature>
<dbReference type="SUPFAM" id="SSF52540">
    <property type="entry name" value="P-loop containing nucleoside triphosphate hydrolases"/>
    <property type="match status" value="1"/>
</dbReference>
<evidence type="ECO:0000259" key="3">
    <source>
        <dbReference type="Pfam" id="PF05970"/>
    </source>
</evidence>
<keyword evidence="1" id="KW-0547">Nucleotide-binding</keyword>
<comment type="caution">
    <text evidence="6">The sequence shown here is derived from an EMBL/GenBank/DDBJ whole genome shotgun (WGS) entry which is preliminary data.</text>
</comment>
<dbReference type="PANTHER" id="PTHR47642">
    <property type="entry name" value="ATP-DEPENDENT DNA HELICASE"/>
    <property type="match status" value="1"/>
</dbReference>
<evidence type="ECO:0000256" key="1">
    <source>
        <dbReference type="RuleBase" id="RU363044"/>
    </source>
</evidence>
<evidence type="ECO:0000313" key="6">
    <source>
        <dbReference type="EMBL" id="RXW13797.1"/>
    </source>
</evidence>
<comment type="similarity">
    <text evidence="1">Belongs to the helicase family.</text>
</comment>
<sequence>MELSQYAPGNGRDLAAGRYELLKYVHVNDVPEVRELEPHAVCLDVPLRVLNPDQMAIDILREFCADVKPERFEEAGCASCGQLTLRTDLVPLQTAGCSLDPLVEPNLARLERYSPAENIRFETGPVLAKGCSDVCPLCIKYLRRGHRPVNALANGLWVGEVPNVLSMLTYAEQCLVARVRTNRYVVRVASGQSKLMGNAIAFPNPTAKVYHKLPPPREELDEVLAFIFTGVKPPSEEDLGRTPMLVRRNVVGAALEWLRLNHADYSDLHIDADALNSYPESGVPVQVVYRACDEGTNVVAASTSVHEVAEEFGTDAGPCTFTVHGLVGTKLDSMSMSARKAAALHHLRSGGHVLAVGHSDVPESMYDNPQFYPQMYPWLFPYGVGGLGNARTRGLVSETKHKRLLLLYHDKRFQTDARFVLLAFNHEQMKAGTSGSFILAQRSNFDSIVRGVSMVDPAVVMGISNRLKAGERVVPQTDDEKRCFSLMDQIEHVGASVHGSLSGKKIMRSELWSLVAYQGAPSWFVTLSPVDTKHPICIYWADKKVKFDPIARGYNDRARLVASNPVAGARFFHFLVGLFVKHMLRWSDPKGRPGLFGNTAAYYGTVEQQGRMTLHLHMLIWVSGSLSPKDVRERLLSEDSAFQRDLVAYLESCQIGEFMTGPMSDIKSKFAASEGVTVDDPTQRLPVPPPLTTCPDYSTCNCDDCNSLREWVESYKETVDNVLFRSNVHKCYVKRDVVVNGVHKQHVSGKGCINKDGVCTARFPREIYQSTQVDGEGRIVLKKLEPLINTVNPIMAYAFACNTDTTSLGSGTAVNATVGYVADYIVKMGLKSYQIFSSVYDVFERNVNIWNESKSEGDAARRLVLKMANSLTSKVEIGGPMASLYLLGNPDRYASHSFVPLYWRQYVGSVMRTWEAALSSAYNEGSCSDPNVYASFNVPAGTKPDEISDVQDDVEVDNGHENQDNVLVTRTSTKFISRSHVDDYALRPLELEHLCVYDWVRGAVRKSKREIAETRSTYFRYAAGHPLRDSHFVVYNEGRSRSVIPNITGGYLPRHDGEDKDAYGCIMLSLFAPWRTGLELRSNDQTWGTAFDAYPFSTQHRRIIDNLKIRYECYDARDDFHAQLRLRLAAQQNPDGDEAVEADTDDEGDLYPDNMPSMDESDLLNQEAMGVWTKRRHEQMKDAEDALYSSGWVIDGCSSDIQNASSLSGFVPERLLPASKWKELLNSERKKVLASRSSPSSSTTLEDDMDIDFSPHNDARVIPGSYLLSDFKLNDIDIKTHMLQIATRFNLNEEQERAFRIVANHSVSIDPEPLQMYIGGMGGTGKSTVIDALKLWFQERGESYRMIVLAPTGAAASIIGGSTYHSYLGVKTGERRAASSGDDPSLDDARKRMFGVVYVFLDEISMVSCQDFYLIDLRLKDITKVHDLPFGGLSMIVAGDFAQLPPAKGVPLYSGEVAKTQSPRQVQKDQENTIGLLLWHQFTTVVILRKNMRQDTDSPEDTRLRTALEHMRFKDCTASDLDFLRSRIPAYNGSIDMTRPAWKDVSVITAWNTHKDQINEMNAVRFARERGKVLHHFYSVDKQSQSLGLDRRQRSSRSSAKPLKLSAPIQECLWRSPPFTSQHIAACLPLCIDMPIMIRDFKESKLQGGLSGYLRQEFRELDILDEITKLRYHGSLPPTVVQKLRDSTLSAYKEYQTQSSNSGPSSNSINKRSSSECDPSATPSKRRKTEHCSVGSSSSPRDETAWLVSWLWDSVDWSCAFDAYLTILSVYLGELAQGFADLERSATTLVQDA</sequence>
<dbReference type="GO" id="GO:0005524">
    <property type="term" value="F:ATP binding"/>
    <property type="evidence" value="ECO:0007669"/>
    <property type="project" value="UniProtKB-KW"/>
</dbReference>
<keyword evidence="1" id="KW-0234">DNA repair</keyword>
<dbReference type="GO" id="GO:0006281">
    <property type="term" value="P:DNA repair"/>
    <property type="evidence" value="ECO:0007669"/>
    <property type="project" value="UniProtKB-KW"/>
</dbReference>
<gene>
    <name evidence="6" type="ORF">EST38_g12057</name>
</gene>
<dbReference type="GO" id="GO:0016887">
    <property type="term" value="F:ATP hydrolysis activity"/>
    <property type="evidence" value="ECO:0007669"/>
    <property type="project" value="RHEA"/>
</dbReference>
<dbReference type="InterPro" id="IPR046700">
    <property type="entry name" value="DUF6570"/>
</dbReference>
<comment type="cofactor">
    <cofactor evidence="1">
        <name>Mg(2+)</name>
        <dbReference type="ChEBI" id="CHEBI:18420"/>
    </cofactor>
</comment>
<dbReference type="EMBL" id="SDEE01000829">
    <property type="protein sequence ID" value="RXW13797.1"/>
    <property type="molecule type" value="Genomic_DNA"/>
</dbReference>
<evidence type="ECO:0000259" key="5">
    <source>
        <dbReference type="Pfam" id="PF20209"/>
    </source>
</evidence>
<name>A0A4Q2D3C8_9AGAR</name>
<dbReference type="Pfam" id="PF14214">
    <property type="entry name" value="Helitron_like_N"/>
    <property type="match status" value="1"/>
</dbReference>
<dbReference type="STRING" id="2316362.A0A4Q2D3C8"/>
<dbReference type="Pfam" id="PF20209">
    <property type="entry name" value="DUF6570"/>
    <property type="match status" value="1"/>
</dbReference>
<evidence type="ECO:0000259" key="4">
    <source>
        <dbReference type="Pfam" id="PF14214"/>
    </source>
</evidence>
<dbReference type="GO" id="GO:0043139">
    <property type="term" value="F:5'-3' DNA helicase activity"/>
    <property type="evidence" value="ECO:0007669"/>
    <property type="project" value="UniProtKB-EC"/>
</dbReference>
<accession>A0A4Q2D3C8</accession>
<keyword evidence="1" id="KW-0378">Hydrolase</keyword>
<feature type="domain" description="DNA helicase Pif1-like DEAD-box helicase" evidence="3">
    <location>
        <begin position="1291"/>
        <end position="1502"/>
    </location>
</feature>
<keyword evidence="1" id="KW-0067">ATP-binding</keyword>
<dbReference type="InterPro" id="IPR010285">
    <property type="entry name" value="DNA_helicase_pif1-like_DEAD"/>
</dbReference>
<protein>
    <recommendedName>
        <fullName evidence="1">ATP-dependent DNA helicase</fullName>
        <ecNumber evidence="1">5.6.2.3</ecNumber>
    </recommendedName>
</protein>
<dbReference type="OrthoDB" id="3259294at2759"/>
<dbReference type="PANTHER" id="PTHR47642:SF5">
    <property type="entry name" value="ATP-DEPENDENT DNA HELICASE"/>
    <property type="match status" value="1"/>
</dbReference>
<reference evidence="6 7" key="1">
    <citation type="submission" date="2019-01" db="EMBL/GenBank/DDBJ databases">
        <title>Draft genome sequence of Psathyrella aberdarensis IHI B618.</title>
        <authorList>
            <person name="Buettner E."/>
            <person name="Kellner H."/>
        </authorList>
    </citation>
    <scope>NUCLEOTIDE SEQUENCE [LARGE SCALE GENOMIC DNA]</scope>
    <source>
        <strain evidence="6 7">IHI B618</strain>
    </source>
</reference>
<keyword evidence="7" id="KW-1185">Reference proteome</keyword>
<dbReference type="InterPro" id="IPR051055">
    <property type="entry name" value="PIF1_helicase"/>
</dbReference>
<keyword evidence="1" id="KW-0347">Helicase</keyword>
<dbReference type="GO" id="GO:0000723">
    <property type="term" value="P:telomere maintenance"/>
    <property type="evidence" value="ECO:0007669"/>
    <property type="project" value="InterPro"/>
</dbReference>
<organism evidence="6 7">
    <name type="scientific">Candolleomyces aberdarensis</name>
    <dbReference type="NCBI Taxonomy" id="2316362"/>
    <lineage>
        <taxon>Eukaryota</taxon>
        <taxon>Fungi</taxon>
        <taxon>Dikarya</taxon>
        <taxon>Basidiomycota</taxon>
        <taxon>Agaricomycotina</taxon>
        <taxon>Agaricomycetes</taxon>
        <taxon>Agaricomycetidae</taxon>
        <taxon>Agaricales</taxon>
        <taxon>Agaricineae</taxon>
        <taxon>Psathyrellaceae</taxon>
        <taxon>Candolleomyces</taxon>
    </lineage>
</organism>
<keyword evidence="1" id="KW-0227">DNA damage</keyword>
<evidence type="ECO:0000256" key="2">
    <source>
        <dbReference type="SAM" id="MobiDB-lite"/>
    </source>
</evidence>
<dbReference type="GO" id="GO:0006310">
    <property type="term" value="P:DNA recombination"/>
    <property type="evidence" value="ECO:0007669"/>
    <property type="project" value="UniProtKB-KW"/>
</dbReference>
<dbReference type="InterPro" id="IPR025476">
    <property type="entry name" value="Helitron_helicase-like"/>
</dbReference>